<dbReference type="AlphaFoldDB" id="A0A6A6JZZ9"/>
<feature type="chain" id="PRO_5025362660" description="Lytic polysaccharide monooxygenase" evidence="2">
    <location>
        <begin position="23"/>
        <end position="401"/>
    </location>
</feature>
<organism evidence="3 4">
    <name type="scientific">Westerdykella ornata</name>
    <dbReference type="NCBI Taxonomy" id="318751"/>
    <lineage>
        <taxon>Eukaryota</taxon>
        <taxon>Fungi</taxon>
        <taxon>Dikarya</taxon>
        <taxon>Ascomycota</taxon>
        <taxon>Pezizomycotina</taxon>
        <taxon>Dothideomycetes</taxon>
        <taxon>Pleosporomycetidae</taxon>
        <taxon>Pleosporales</taxon>
        <taxon>Sporormiaceae</taxon>
        <taxon>Westerdykella</taxon>
    </lineage>
</organism>
<evidence type="ECO:0000256" key="1">
    <source>
        <dbReference type="SAM" id="MobiDB-lite"/>
    </source>
</evidence>
<feature type="compositionally biased region" description="Low complexity" evidence="1">
    <location>
        <begin position="238"/>
        <end position="268"/>
    </location>
</feature>
<proteinExistence type="predicted"/>
<dbReference type="OrthoDB" id="2342176at2759"/>
<feature type="region of interest" description="Disordered" evidence="1">
    <location>
        <begin position="210"/>
        <end position="350"/>
    </location>
</feature>
<feature type="compositionally biased region" description="Polar residues" evidence="1">
    <location>
        <begin position="269"/>
        <end position="278"/>
    </location>
</feature>
<dbReference type="PANTHER" id="PTHR36182">
    <property type="entry name" value="PROTEIN, PUTATIVE (AFU_ORTHOLOGUE AFUA_6G10930)-RELATED"/>
    <property type="match status" value="1"/>
</dbReference>
<evidence type="ECO:0000313" key="4">
    <source>
        <dbReference type="Proteomes" id="UP000800097"/>
    </source>
</evidence>
<keyword evidence="2" id="KW-0732">Signal</keyword>
<feature type="region of interest" description="Disordered" evidence="1">
    <location>
        <begin position="24"/>
        <end position="47"/>
    </location>
</feature>
<evidence type="ECO:0000256" key="2">
    <source>
        <dbReference type="SAM" id="SignalP"/>
    </source>
</evidence>
<sequence>MAPSTLLLTLSALSLCLPPALSHMQMESPSPLRDPHSNRPQEPKDYNILTPLKPDGRDFTCKGYQWNTPPMPVATYHAGETYTLRLKGGATHGGGSCQIALSCDNGVRFRVLKSIIGGCPVKKEYAFTVPGFARSARCLLGWTWFNRIGNREMYMNCAVVDIVGNANMAAQKALERLPALYVANLAGINSCTTKETTDVVFDDPGDDVEYGEGSAAAAPKTWSRIKRSNRCTGDGRRAASGGSASFSKVPSSSPSSAGDTSSDDSASSWQGAHESSGSDGKWDDGTEDDGPSKPAQCNDGQWHPDCYSKPSTSSTIDLPPTNAEVKAEVVDTEEASPKAGKDYAPSRPWRKWRDRKGRARYWDTLLQGLRLLRLQCERVLLPRRRPGLHRLEREPPTRTPS</sequence>
<keyword evidence="4" id="KW-1185">Reference proteome</keyword>
<dbReference type="RefSeq" id="XP_033658985.1">
    <property type="nucleotide sequence ID" value="XM_033795035.1"/>
</dbReference>
<feature type="signal peptide" evidence="2">
    <location>
        <begin position="1"/>
        <end position="22"/>
    </location>
</feature>
<gene>
    <name evidence="3" type="ORF">EI97DRAFT_366531</name>
</gene>
<protein>
    <recommendedName>
        <fullName evidence="5">Lytic polysaccharide monooxygenase</fullName>
    </recommendedName>
</protein>
<dbReference type="Proteomes" id="UP000800097">
    <property type="component" value="Unassembled WGS sequence"/>
</dbReference>
<name>A0A6A6JZZ9_WESOR</name>
<feature type="compositionally biased region" description="Basic and acidic residues" evidence="1">
    <location>
        <begin position="33"/>
        <end position="45"/>
    </location>
</feature>
<evidence type="ECO:0008006" key="5">
    <source>
        <dbReference type="Google" id="ProtNLM"/>
    </source>
</evidence>
<dbReference type="GeneID" id="54548210"/>
<dbReference type="Gene3D" id="2.70.50.70">
    <property type="match status" value="1"/>
</dbReference>
<dbReference type="EMBL" id="ML986484">
    <property type="protein sequence ID" value="KAF2281448.1"/>
    <property type="molecule type" value="Genomic_DNA"/>
</dbReference>
<reference evidence="3" key="1">
    <citation type="journal article" date="2020" name="Stud. Mycol.">
        <title>101 Dothideomycetes genomes: a test case for predicting lifestyles and emergence of pathogens.</title>
        <authorList>
            <person name="Haridas S."/>
            <person name="Albert R."/>
            <person name="Binder M."/>
            <person name="Bloem J."/>
            <person name="Labutti K."/>
            <person name="Salamov A."/>
            <person name="Andreopoulos B."/>
            <person name="Baker S."/>
            <person name="Barry K."/>
            <person name="Bills G."/>
            <person name="Bluhm B."/>
            <person name="Cannon C."/>
            <person name="Castanera R."/>
            <person name="Culley D."/>
            <person name="Daum C."/>
            <person name="Ezra D."/>
            <person name="Gonzalez J."/>
            <person name="Henrissat B."/>
            <person name="Kuo A."/>
            <person name="Liang C."/>
            <person name="Lipzen A."/>
            <person name="Lutzoni F."/>
            <person name="Magnuson J."/>
            <person name="Mondo S."/>
            <person name="Nolan M."/>
            <person name="Ohm R."/>
            <person name="Pangilinan J."/>
            <person name="Park H.-J."/>
            <person name="Ramirez L."/>
            <person name="Alfaro M."/>
            <person name="Sun H."/>
            <person name="Tritt A."/>
            <person name="Yoshinaga Y."/>
            <person name="Zwiers L.-H."/>
            <person name="Turgeon B."/>
            <person name="Goodwin S."/>
            <person name="Spatafora J."/>
            <person name="Crous P."/>
            <person name="Grigoriev I."/>
        </authorList>
    </citation>
    <scope>NUCLEOTIDE SEQUENCE</scope>
    <source>
        <strain evidence="3">CBS 379.55</strain>
    </source>
</reference>
<accession>A0A6A6JZZ9</accession>
<dbReference type="PANTHER" id="PTHR36182:SF1">
    <property type="entry name" value="PROTEIN, PUTATIVE (AFU_ORTHOLOGUE AFUA_6G10930)-RELATED"/>
    <property type="match status" value="1"/>
</dbReference>
<evidence type="ECO:0000313" key="3">
    <source>
        <dbReference type="EMBL" id="KAF2281448.1"/>
    </source>
</evidence>
<feature type="compositionally biased region" description="Basic and acidic residues" evidence="1">
    <location>
        <begin position="325"/>
        <end position="341"/>
    </location>
</feature>